<dbReference type="Proteomes" id="UP000003781">
    <property type="component" value="Unassembled WGS sequence"/>
</dbReference>
<evidence type="ECO:0000313" key="2">
    <source>
        <dbReference type="Proteomes" id="UP000003781"/>
    </source>
</evidence>
<dbReference type="RefSeq" id="WP_008277501.1">
    <property type="nucleotide sequence ID" value="NZ_AAXW01000045.1"/>
</dbReference>
<keyword evidence="2" id="KW-1185">Reference proteome</keyword>
<dbReference type="EMBL" id="AAXW01000045">
    <property type="protein sequence ID" value="EAZ89403.1"/>
    <property type="molecule type" value="Genomic_DNA"/>
</dbReference>
<proteinExistence type="predicted"/>
<gene>
    <name evidence="1" type="ORF">CY0110_12237</name>
</gene>
<reference evidence="1 2" key="1">
    <citation type="submission" date="2007-03" db="EMBL/GenBank/DDBJ databases">
        <authorList>
            <person name="Stal L."/>
            <person name="Ferriera S."/>
            <person name="Johnson J."/>
            <person name="Kravitz S."/>
            <person name="Beeson K."/>
            <person name="Sutton G."/>
            <person name="Rogers Y.-H."/>
            <person name="Friedman R."/>
            <person name="Frazier M."/>
            <person name="Venter J.C."/>
        </authorList>
    </citation>
    <scope>NUCLEOTIDE SEQUENCE [LARGE SCALE GENOMIC DNA]</scope>
    <source>
        <strain evidence="1 2">CCY0110</strain>
    </source>
</reference>
<comment type="caution">
    <text evidence="1">The sequence shown here is derived from an EMBL/GenBank/DDBJ whole genome shotgun (WGS) entry which is preliminary data.</text>
</comment>
<accession>A3IVU2</accession>
<name>A3IVU2_9CHRO</name>
<evidence type="ECO:0000313" key="1">
    <source>
        <dbReference type="EMBL" id="EAZ89403.1"/>
    </source>
</evidence>
<dbReference type="AlphaFoldDB" id="A3IVU2"/>
<organism evidence="1 2">
    <name type="scientific">Crocosphaera chwakensis CCY0110</name>
    <dbReference type="NCBI Taxonomy" id="391612"/>
    <lineage>
        <taxon>Bacteria</taxon>
        <taxon>Bacillati</taxon>
        <taxon>Cyanobacteriota</taxon>
        <taxon>Cyanophyceae</taxon>
        <taxon>Oscillatoriophycideae</taxon>
        <taxon>Chroococcales</taxon>
        <taxon>Aphanothecaceae</taxon>
        <taxon>Crocosphaera</taxon>
        <taxon>Crocosphaera chwakensis</taxon>
    </lineage>
</organism>
<protein>
    <submittedName>
        <fullName evidence="1">Uncharacterized protein</fullName>
    </submittedName>
</protein>
<sequence>MTSVPRLFPKNSENPRSEIPEPRIIIVAGTSIAFGTTFQRKLAKAEKK</sequence>